<comment type="caution">
    <text evidence="16">The sequence shown here is derived from an EMBL/GenBank/DDBJ whole genome shotgun (WGS) entry which is preliminary data.</text>
</comment>
<dbReference type="SUPFAM" id="SSF81653">
    <property type="entry name" value="Calcium ATPase, transduction domain A"/>
    <property type="match status" value="1"/>
</dbReference>
<keyword evidence="14" id="KW-0547">Nucleotide-binding</keyword>
<keyword evidence="8" id="KW-1278">Translocase</keyword>
<keyword evidence="11 14" id="KW-0472">Membrane</keyword>
<feature type="transmembrane region" description="Helical" evidence="14">
    <location>
        <begin position="663"/>
        <end position="682"/>
    </location>
</feature>
<evidence type="ECO:0000256" key="10">
    <source>
        <dbReference type="ARBA" id="ARBA00023065"/>
    </source>
</evidence>
<dbReference type="Pfam" id="PF00122">
    <property type="entry name" value="E1-E2_ATPase"/>
    <property type="match status" value="1"/>
</dbReference>
<feature type="transmembrane region" description="Helical" evidence="14">
    <location>
        <begin position="329"/>
        <end position="351"/>
    </location>
</feature>
<accession>A0AA90TX86</accession>
<dbReference type="SUPFAM" id="SSF81665">
    <property type="entry name" value="Calcium ATPase, transmembrane domain M"/>
    <property type="match status" value="1"/>
</dbReference>
<dbReference type="EMBL" id="JAVGVR010000002">
    <property type="protein sequence ID" value="MDQ6600959.1"/>
    <property type="molecule type" value="Genomic_DNA"/>
</dbReference>
<dbReference type="Gene3D" id="3.40.50.1000">
    <property type="entry name" value="HAD superfamily/HAD-like"/>
    <property type="match status" value="1"/>
</dbReference>
<keyword evidence="6 14" id="KW-0812">Transmembrane</keyword>
<dbReference type="PRINTS" id="PR00119">
    <property type="entry name" value="CATATPASE"/>
</dbReference>
<dbReference type="Proteomes" id="UP001178888">
    <property type="component" value="Unassembled WGS sequence"/>
</dbReference>
<dbReference type="Gene3D" id="3.40.1110.10">
    <property type="entry name" value="Calcium-transporting ATPase, cytoplasmic domain N"/>
    <property type="match status" value="1"/>
</dbReference>
<gene>
    <name evidence="16" type="ORF">RCG21_32710</name>
</gene>
<dbReference type="GO" id="GO:0008551">
    <property type="term" value="F:P-type cadmium transporter activity"/>
    <property type="evidence" value="ECO:0007669"/>
    <property type="project" value="UniProtKB-EC"/>
</dbReference>
<dbReference type="InterPro" id="IPR023298">
    <property type="entry name" value="ATPase_P-typ_TM_dom_sf"/>
</dbReference>
<dbReference type="GO" id="GO:0005886">
    <property type="term" value="C:plasma membrane"/>
    <property type="evidence" value="ECO:0007669"/>
    <property type="project" value="UniProtKB-SubCell"/>
</dbReference>
<evidence type="ECO:0000256" key="7">
    <source>
        <dbReference type="ARBA" id="ARBA00022723"/>
    </source>
</evidence>
<dbReference type="InterPro" id="IPR023299">
    <property type="entry name" value="ATPase_P-typ_cyto_dom_N"/>
</dbReference>
<dbReference type="SUPFAM" id="SSF56784">
    <property type="entry name" value="HAD-like"/>
    <property type="match status" value="1"/>
</dbReference>
<dbReference type="SFLD" id="SFLDS00003">
    <property type="entry name" value="Haloacid_Dehalogenase"/>
    <property type="match status" value="1"/>
</dbReference>
<dbReference type="InterPro" id="IPR044492">
    <property type="entry name" value="P_typ_ATPase_HD_dom"/>
</dbReference>
<evidence type="ECO:0000256" key="11">
    <source>
        <dbReference type="ARBA" id="ARBA00023136"/>
    </source>
</evidence>
<dbReference type="InterPro" id="IPR001757">
    <property type="entry name" value="P_typ_ATPase"/>
</dbReference>
<comment type="subcellular location">
    <subcellularLocation>
        <location evidence="1">Cell membrane</location>
        <topology evidence="1">Multi-pass membrane protein</topology>
    </subcellularLocation>
</comment>
<dbReference type="PANTHER" id="PTHR48085">
    <property type="entry name" value="CADMIUM/ZINC-TRANSPORTING ATPASE HMA2-RELATED"/>
    <property type="match status" value="1"/>
</dbReference>
<evidence type="ECO:0000256" key="1">
    <source>
        <dbReference type="ARBA" id="ARBA00004651"/>
    </source>
</evidence>
<comment type="similarity">
    <text evidence="2 14">Belongs to the cation transport ATPase (P-type) (TC 3.A.3) family. Type IB subfamily.</text>
</comment>
<dbReference type="SFLD" id="SFLDF00027">
    <property type="entry name" value="p-type_atpase"/>
    <property type="match status" value="1"/>
</dbReference>
<proteinExistence type="inferred from homology"/>
<dbReference type="SFLD" id="SFLDG00002">
    <property type="entry name" value="C1.7:_P-type_atpase_like"/>
    <property type="match status" value="1"/>
</dbReference>
<dbReference type="InterPro" id="IPR036412">
    <property type="entry name" value="HAD-like_sf"/>
</dbReference>
<keyword evidence="4" id="KW-0104">Cadmium</keyword>
<evidence type="ECO:0000256" key="13">
    <source>
        <dbReference type="ARBA" id="ARBA00049338"/>
    </source>
</evidence>
<dbReference type="EC" id="7.2.2.21" evidence="12"/>
<evidence type="ECO:0000256" key="14">
    <source>
        <dbReference type="RuleBase" id="RU362081"/>
    </source>
</evidence>
<evidence type="ECO:0000256" key="9">
    <source>
        <dbReference type="ARBA" id="ARBA00022989"/>
    </source>
</evidence>
<protein>
    <recommendedName>
        <fullName evidence="12">Cd(2+)-exporting ATPase</fullName>
        <ecNumber evidence="12">7.2.2.21</ecNumber>
    </recommendedName>
</protein>
<dbReference type="InterPro" id="IPR008250">
    <property type="entry name" value="ATPase_P-typ_transduc_dom_A_sf"/>
</dbReference>
<dbReference type="Pfam" id="PF00702">
    <property type="entry name" value="Hydrolase"/>
    <property type="match status" value="1"/>
</dbReference>
<evidence type="ECO:0000259" key="15">
    <source>
        <dbReference type="Pfam" id="PF00122"/>
    </source>
</evidence>
<keyword evidence="5" id="KW-0597">Phosphoprotein</keyword>
<dbReference type="PROSITE" id="PS00154">
    <property type="entry name" value="ATPASE_E1_E2"/>
    <property type="match status" value="1"/>
</dbReference>
<dbReference type="NCBIfam" id="TIGR01525">
    <property type="entry name" value="ATPase-IB_hvy"/>
    <property type="match status" value="1"/>
</dbReference>
<keyword evidence="17" id="KW-1185">Reference proteome</keyword>
<dbReference type="AlphaFoldDB" id="A0AA90TX86"/>
<organism evidence="16 17">
    <name type="scientific">Bacillus salipaludis</name>
    <dbReference type="NCBI Taxonomy" id="2547811"/>
    <lineage>
        <taxon>Bacteria</taxon>
        <taxon>Bacillati</taxon>
        <taxon>Bacillota</taxon>
        <taxon>Bacilli</taxon>
        <taxon>Bacillales</taxon>
        <taxon>Bacillaceae</taxon>
        <taxon>Bacillus</taxon>
    </lineage>
</organism>
<feature type="transmembrane region" description="Helical" evidence="14">
    <location>
        <begin position="638"/>
        <end position="657"/>
    </location>
</feature>
<evidence type="ECO:0000256" key="5">
    <source>
        <dbReference type="ARBA" id="ARBA00022553"/>
    </source>
</evidence>
<evidence type="ECO:0000313" key="16">
    <source>
        <dbReference type="EMBL" id="MDQ6600959.1"/>
    </source>
</evidence>
<dbReference type="InterPro" id="IPR018303">
    <property type="entry name" value="ATPase_P-typ_P_site"/>
</dbReference>
<reference evidence="16" key="1">
    <citation type="submission" date="2023-08" db="EMBL/GenBank/DDBJ databases">
        <title>Nitrogen cycling bacteria in agricultural field soils.</title>
        <authorList>
            <person name="Jang J."/>
        </authorList>
    </citation>
    <scope>NUCLEOTIDE SEQUENCE</scope>
    <source>
        <strain evidence="16">PS3-36</strain>
    </source>
</reference>
<dbReference type="NCBIfam" id="TIGR01494">
    <property type="entry name" value="ATPase_P-type"/>
    <property type="match status" value="1"/>
</dbReference>
<evidence type="ECO:0000256" key="4">
    <source>
        <dbReference type="ARBA" id="ARBA00022539"/>
    </source>
</evidence>
<dbReference type="InterPro" id="IPR027256">
    <property type="entry name" value="P-typ_ATPase_IB"/>
</dbReference>
<dbReference type="InterPro" id="IPR051014">
    <property type="entry name" value="Cation_Transport_ATPase_IB"/>
</dbReference>
<keyword evidence="14" id="KW-1003">Cell membrane</keyword>
<feature type="transmembrane region" description="Helical" evidence="14">
    <location>
        <begin position="73"/>
        <end position="92"/>
    </location>
</feature>
<sequence length="696" mass="76618">MPGRSRVHIKSSVSPPMVEFFIRSIPCVYSATYAKETGNVLIYYNPKVSFNTIKKFLQQFSVKKKEEIRPYTWRKLVPVAACTAIFLANWYIQRRPFALAVKNAGHWAAVITSVFTSLDVIKDGILGLFKNRKANANTLTAASIFASLYTKNPGSALVITIMSTISEYLTEYTSEKTKEYINSVLELDTKYAWKINEQGNEEKVAIDQVRAGDTIVVFTGEKIAVDGVVSNGYGKVDESSITGEYMPKEIGEGQQVYAGSVLQHGQLTILVEKVGNDTAISRIVQLLEEAHEKQASIQNKANRLAEKMVPVSFGLAFLTFLLTRNVHRALNMLVIDFICGIKLSTATAFYASIGRAAKQGALIKGSNYIEEMAKVETVILDKTGTITEGAPVVQKVISCEGYGPEEVIRFAAVAEKNSSHPIADAIVKQAEEWKIEIPARDENAQVNTVIGKGITTFLQGKQIVVGSLRFMNELKVNMDHFVHQIEKDENLIYVAYDKTLVGVLSIFDRIRSGMHRAVNQLRDLGIHDIIMLTGDKRTVAKEMARRLRLNWYHAETLPEDKVTYVKQYKRNSTVMMVGDGINDAPSLAHANIGVTMGGKRTDIACESSDIIITSDNPKVLPELVGLSKKTMNIIKQNFIVTFLINGGAILLGALGIISPIAGAAIHNAATIGVVLNSARILWIGGEKYGTQILHPA</sequence>
<evidence type="ECO:0000256" key="8">
    <source>
        <dbReference type="ARBA" id="ARBA00022967"/>
    </source>
</evidence>
<comment type="catalytic activity">
    <reaction evidence="13">
        <text>Cd(2+)(in) + ATP + H2O = Cd(2+)(out) + ADP + phosphate + H(+)</text>
        <dbReference type="Rhea" id="RHEA:12132"/>
        <dbReference type="ChEBI" id="CHEBI:15377"/>
        <dbReference type="ChEBI" id="CHEBI:15378"/>
        <dbReference type="ChEBI" id="CHEBI:30616"/>
        <dbReference type="ChEBI" id="CHEBI:43474"/>
        <dbReference type="ChEBI" id="CHEBI:48775"/>
        <dbReference type="ChEBI" id="CHEBI:456216"/>
        <dbReference type="EC" id="7.2.2.21"/>
    </reaction>
</comment>
<dbReference type="InterPro" id="IPR023214">
    <property type="entry name" value="HAD_sf"/>
</dbReference>
<evidence type="ECO:0000256" key="2">
    <source>
        <dbReference type="ARBA" id="ARBA00006024"/>
    </source>
</evidence>
<dbReference type="InterPro" id="IPR059000">
    <property type="entry name" value="ATPase_P-type_domA"/>
</dbReference>
<evidence type="ECO:0000256" key="6">
    <source>
        <dbReference type="ARBA" id="ARBA00022692"/>
    </source>
</evidence>
<keyword evidence="14" id="KW-0067">ATP-binding</keyword>
<evidence type="ECO:0000256" key="12">
    <source>
        <dbReference type="ARBA" id="ARBA00039103"/>
    </source>
</evidence>
<dbReference type="PANTHER" id="PTHR48085:SF5">
    <property type="entry name" value="CADMIUM_ZINC-TRANSPORTING ATPASE HMA4-RELATED"/>
    <property type="match status" value="1"/>
</dbReference>
<feature type="domain" description="P-type ATPase A" evidence="15">
    <location>
        <begin position="188"/>
        <end position="288"/>
    </location>
</feature>
<keyword evidence="10" id="KW-0406">Ion transport</keyword>
<feature type="transmembrane region" description="Helical" evidence="14">
    <location>
        <begin position="304"/>
        <end position="323"/>
    </location>
</feature>
<name>A0AA90TX86_9BACI</name>
<dbReference type="GO" id="GO:0016887">
    <property type="term" value="F:ATP hydrolysis activity"/>
    <property type="evidence" value="ECO:0007669"/>
    <property type="project" value="InterPro"/>
</dbReference>
<dbReference type="GO" id="GO:0005524">
    <property type="term" value="F:ATP binding"/>
    <property type="evidence" value="ECO:0007669"/>
    <property type="project" value="UniProtKB-UniRule"/>
</dbReference>
<dbReference type="RefSeq" id="WP_308914582.1">
    <property type="nucleotide sequence ID" value="NZ_JAVGVR010000002.1"/>
</dbReference>
<dbReference type="Gene3D" id="2.70.150.10">
    <property type="entry name" value="Calcium-transporting ATPase, cytoplasmic transduction domain A"/>
    <property type="match status" value="1"/>
</dbReference>
<keyword evidence="7 14" id="KW-0479">Metal-binding</keyword>
<feature type="transmembrane region" description="Helical" evidence="14">
    <location>
        <begin position="104"/>
        <end position="121"/>
    </location>
</feature>
<dbReference type="GO" id="GO:0046872">
    <property type="term" value="F:metal ion binding"/>
    <property type="evidence" value="ECO:0007669"/>
    <property type="project" value="UniProtKB-KW"/>
</dbReference>
<keyword evidence="9 14" id="KW-1133">Transmembrane helix</keyword>
<dbReference type="FunFam" id="2.70.150.10:FF:000002">
    <property type="entry name" value="Copper-transporting ATPase 1, putative"/>
    <property type="match status" value="1"/>
</dbReference>
<keyword evidence="3" id="KW-0813">Transport</keyword>
<evidence type="ECO:0000313" key="17">
    <source>
        <dbReference type="Proteomes" id="UP001178888"/>
    </source>
</evidence>
<evidence type="ECO:0000256" key="3">
    <source>
        <dbReference type="ARBA" id="ARBA00022448"/>
    </source>
</evidence>